<gene>
    <name evidence="3" type="ORF">POTOM_005090</name>
</gene>
<feature type="domain" description="Protein SirB1 N-terminal" evidence="2">
    <location>
        <begin position="192"/>
        <end position="344"/>
    </location>
</feature>
<dbReference type="PANTHER" id="PTHR31350:SF30">
    <property type="entry name" value="TRANSGLUTAMINASE FAMILY PROTEIN"/>
    <property type="match status" value="1"/>
</dbReference>
<comment type="caution">
    <text evidence="3">The sequence shown here is derived from an EMBL/GenBank/DDBJ whole genome shotgun (WGS) entry which is preliminary data.</text>
</comment>
<feature type="transmembrane region" description="Helical" evidence="1">
    <location>
        <begin position="416"/>
        <end position="438"/>
    </location>
</feature>
<evidence type="ECO:0000256" key="1">
    <source>
        <dbReference type="SAM" id="Phobius"/>
    </source>
</evidence>
<dbReference type="Proteomes" id="UP000886885">
    <property type="component" value="Chromosome 1D"/>
</dbReference>
<keyword evidence="4" id="KW-1185">Reference proteome</keyword>
<dbReference type="OrthoDB" id="28868at2759"/>
<dbReference type="InterPro" id="IPR032698">
    <property type="entry name" value="SirB1_N"/>
</dbReference>
<organism evidence="3 4">
    <name type="scientific">Populus tomentosa</name>
    <name type="common">Chinese white poplar</name>
    <dbReference type="NCBI Taxonomy" id="118781"/>
    <lineage>
        <taxon>Eukaryota</taxon>
        <taxon>Viridiplantae</taxon>
        <taxon>Streptophyta</taxon>
        <taxon>Embryophyta</taxon>
        <taxon>Tracheophyta</taxon>
        <taxon>Spermatophyta</taxon>
        <taxon>Magnoliopsida</taxon>
        <taxon>eudicotyledons</taxon>
        <taxon>Gunneridae</taxon>
        <taxon>Pentapetalae</taxon>
        <taxon>rosids</taxon>
        <taxon>fabids</taxon>
        <taxon>Malpighiales</taxon>
        <taxon>Salicaceae</taxon>
        <taxon>Saliceae</taxon>
        <taxon>Populus</taxon>
    </lineage>
</organism>
<evidence type="ECO:0000313" key="3">
    <source>
        <dbReference type="EMBL" id="KAG6789010.1"/>
    </source>
</evidence>
<dbReference type="Pfam" id="PF13369">
    <property type="entry name" value="Transglut_core2"/>
    <property type="match status" value="1"/>
</dbReference>
<evidence type="ECO:0000313" key="4">
    <source>
        <dbReference type="Proteomes" id="UP000886885"/>
    </source>
</evidence>
<keyword evidence="1" id="KW-0812">Transmembrane</keyword>
<proteinExistence type="predicted"/>
<keyword evidence="1" id="KW-0472">Membrane</keyword>
<dbReference type="EMBL" id="JAAWWB010000002">
    <property type="protein sequence ID" value="KAG6789010.1"/>
    <property type="molecule type" value="Genomic_DNA"/>
</dbReference>
<keyword evidence="1" id="KW-1133">Transmembrane helix</keyword>
<dbReference type="AlphaFoldDB" id="A0A8X8AW71"/>
<dbReference type="PANTHER" id="PTHR31350">
    <property type="entry name" value="SI:DKEY-261L7.2"/>
    <property type="match status" value="1"/>
</dbReference>
<accession>A0A8X8AW71</accession>
<evidence type="ECO:0000259" key="2">
    <source>
        <dbReference type="Pfam" id="PF13369"/>
    </source>
</evidence>
<name>A0A8X8AW71_POPTO</name>
<protein>
    <recommendedName>
        <fullName evidence="2">Protein SirB1 N-terminal domain-containing protein</fullName>
    </recommendedName>
</protein>
<reference evidence="3" key="1">
    <citation type="journal article" date="2020" name="bioRxiv">
        <title>Hybrid origin of Populus tomentosa Carr. identified through genome sequencing and phylogenomic analysis.</title>
        <authorList>
            <person name="An X."/>
            <person name="Gao K."/>
            <person name="Chen Z."/>
            <person name="Li J."/>
            <person name="Yang X."/>
            <person name="Yang X."/>
            <person name="Zhou J."/>
            <person name="Guo T."/>
            <person name="Zhao T."/>
            <person name="Huang S."/>
            <person name="Miao D."/>
            <person name="Khan W.U."/>
            <person name="Rao P."/>
            <person name="Ye M."/>
            <person name="Lei B."/>
            <person name="Liao W."/>
            <person name="Wang J."/>
            <person name="Ji L."/>
            <person name="Li Y."/>
            <person name="Guo B."/>
            <person name="Mustafa N.S."/>
            <person name="Li S."/>
            <person name="Yun Q."/>
            <person name="Keller S.R."/>
            <person name="Mao J."/>
            <person name="Zhang R."/>
            <person name="Strauss S.H."/>
        </authorList>
    </citation>
    <scope>NUCLEOTIDE SEQUENCE</scope>
    <source>
        <strain evidence="3">GM15</strain>
        <tissue evidence="3">Leaf</tissue>
    </source>
</reference>
<sequence>MLCDSFITAVTSSTATTMPAAAASSHVLPIRYDHDQHRRWRRRNGTSIVSVSVSASAAASPLSINQMNMDSSSRRLKNYQEVDLYTIFNTLSCLSYHHHHHHTFSSICCVYVIKSARDKFTQEISFQSKDKDISLAKALLYIAAEDEAFISLNQEMDACSLLNERRDVSAALNSQEWDCVEQMPLAGKTTSQWVSELDNITKDVEAELVSRDIGCHLVELLDAVNLVLFELRGFKRSPVVVDSKYSYLHTVLSTRCGSAILLSIIYIEVCRRLGLTIVGSRVGEDFLIWPQMGNLEELFKVTSGHSLFAIVNGRCVEDPRSKASDLTGNSLLGLEIATKRDIIGIALANLIRLHWKRASRSNPGLMLTSPLRGAPNIDEKLNRIHNSSIPLVRPHDLRCFHSRVSAAHFLAFAPELWVLVTSLVVVLVLVVFFLFFGVSSASLLVVFPDGFVAADEGSLFCFCLVVRLAIMASERSLILQPHNWALRRDHGMMLYYNRKYGQAVQELSICMAFAPEEEAKVLEAFVEKLHLLRLESSWKSLGHTGQLTVP</sequence>